<dbReference type="GO" id="GO:0046872">
    <property type="term" value="F:metal ion binding"/>
    <property type="evidence" value="ECO:0007669"/>
    <property type="project" value="UniProtKB-KW"/>
</dbReference>
<feature type="domain" description="Prenyltransferase alpha-alpha toroid" evidence="8">
    <location>
        <begin position="20"/>
        <end position="421"/>
    </location>
</feature>
<keyword evidence="10" id="KW-1185">Reference proteome</keyword>
<dbReference type="InterPro" id="IPR045089">
    <property type="entry name" value="PGGT1B-like"/>
</dbReference>
<evidence type="ECO:0000313" key="10">
    <source>
        <dbReference type="Proteomes" id="UP000250140"/>
    </source>
</evidence>
<evidence type="ECO:0000313" key="9">
    <source>
        <dbReference type="EMBL" id="OCL04977.1"/>
    </source>
</evidence>
<dbReference type="PANTHER" id="PTHR11774:SF4">
    <property type="entry name" value="GERANYLGERANYL TRANSFERASE TYPE-1 SUBUNIT BETA"/>
    <property type="match status" value="1"/>
</dbReference>
<evidence type="ECO:0000256" key="3">
    <source>
        <dbReference type="ARBA" id="ARBA00022602"/>
    </source>
</evidence>
<evidence type="ECO:0000259" key="8">
    <source>
        <dbReference type="Pfam" id="PF00432"/>
    </source>
</evidence>
<dbReference type="OrthoDB" id="24893at2759"/>
<keyword evidence="6" id="KW-0677">Repeat</keyword>
<protein>
    <submittedName>
        <fullName evidence="9">Geranylgeranyl transferas-like protein type i beta subunit</fullName>
    </submittedName>
</protein>
<evidence type="ECO:0000256" key="1">
    <source>
        <dbReference type="ARBA" id="ARBA00001947"/>
    </source>
</evidence>
<dbReference type="EMBL" id="KV750393">
    <property type="protein sequence ID" value="OCL04977.1"/>
    <property type="molecule type" value="Genomic_DNA"/>
</dbReference>
<sequence length="454" mass="50526">MSANPPALARSLVAGDESTLNHARHVNYWRRCLKTYLPSAYTSNDSNRMTFGFFIISALDLLGDLQKATTADEREAYAQWIYHCQHPEGGFRAFPATDFGELRNEENKIWDPAHVPATFFALLTLLLLGDSLERVRKRGCLVWLTKMQRPDGSFGETLGENGRVEGGNDARFGYCGTGIRYILRGTVEGPVDGVPDINVDKLVNCIRMSETYDGGVSEARFHEAHAGFTYCAINALSFLERLPLGVASPPAASLRQDDRIRGLSNLNLTLHWLASRQTATLDDEDAFDTNEDETDSSTTCHDTHSFVKFSSFPSKAGEISYKGQPTSHFEIQWTGMNGRCNKIADTCYAFWVCGSLCTLNQLNIIDRIALRRYLLDKAQHLVGGFGKLPGDPPDLYHSYLGLATMAMLNEQGLKSFHAALCFSNEAAQHLETLDWRRKILGNRNADHSVVAKRA</sequence>
<keyword evidence="4" id="KW-0808">Transferase</keyword>
<dbReference type="InterPro" id="IPR001330">
    <property type="entry name" value="Prenyltrans"/>
</dbReference>
<reference evidence="9 10" key="1">
    <citation type="journal article" date="2016" name="Nat. Commun.">
        <title>Ectomycorrhizal ecology is imprinted in the genome of the dominant symbiotic fungus Cenococcum geophilum.</title>
        <authorList>
            <consortium name="DOE Joint Genome Institute"/>
            <person name="Peter M."/>
            <person name="Kohler A."/>
            <person name="Ohm R.A."/>
            <person name="Kuo A."/>
            <person name="Krutzmann J."/>
            <person name="Morin E."/>
            <person name="Arend M."/>
            <person name="Barry K.W."/>
            <person name="Binder M."/>
            <person name="Choi C."/>
            <person name="Clum A."/>
            <person name="Copeland A."/>
            <person name="Grisel N."/>
            <person name="Haridas S."/>
            <person name="Kipfer T."/>
            <person name="LaButti K."/>
            <person name="Lindquist E."/>
            <person name="Lipzen A."/>
            <person name="Maire R."/>
            <person name="Meier B."/>
            <person name="Mihaltcheva S."/>
            <person name="Molinier V."/>
            <person name="Murat C."/>
            <person name="Poggeler S."/>
            <person name="Quandt C.A."/>
            <person name="Sperisen C."/>
            <person name="Tritt A."/>
            <person name="Tisserant E."/>
            <person name="Crous P.W."/>
            <person name="Henrissat B."/>
            <person name="Nehls U."/>
            <person name="Egli S."/>
            <person name="Spatafora J.W."/>
            <person name="Grigoriev I.V."/>
            <person name="Martin F.M."/>
        </authorList>
    </citation>
    <scope>NUCLEOTIDE SEQUENCE [LARGE SCALE GENOMIC DNA]</scope>
    <source>
        <strain evidence="9 10">CBS 207.34</strain>
    </source>
</reference>
<dbReference type="Proteomes" id="UP000250140">
    <property type="component" value="Unassembled WGS sequence"/>
</dbReference>
<dbReference type="PANTHER" id="PTHR11774">
    <property type="entry name" value="GERANYLGERANYL TRANSFERASE TYPE BETA SUBUNIT"/>
    <property type="match status" value="1"/>
</dbReference>
<keyword evidence="7" id="KW-0862">Zinc</keyword>
<dbReference type="GO" id="GO:0005953">
    <property type="term" value="C:CAAX-protein geranylgeranyltransferase complex"/>
    <property type="evidence" value="ECO:0007669"/>
    <property type="project" value="TreeGrafter"/>
</dbReference>
<gene>
    <name evidence="9" type="ORF">AOQ84DRAFT_433240</name>
</gene>
<comment type="similarity">
    <text evidence="2">Belongs to the protein prenyltransferase subunit beta family.</text>
</comment>
<dbReference type="GO" id="GO:0004662">
    <property type="term" value="F:CAAX-protein geranylgeranyltransferase activity"/>
    <property type="evidence" value="ECO:0007669"/>
    <property type="project" value="TreeGrafter"/>
</dbReference>
<evidence type="ECO:0000256" key="7">
    <source>
        <dbReference type="ARBA" id="ARBA00022833"/>
    </source>
</evidence>
<proteinExistence type="inferred from homology"/>
<organism evidence="9 10">
    <name type="scientific">Glonium stellatum</name>
    <dbReference type="NCBI Taxonomy" id="574774"/>
    <lineage>
        <taxon>Eukaryota</taxon>
        <taxon>Fungi</taxon>
        <taxon>Dikarya</taxon>
        <taxon>Ascomycota</taxon>
        <taxon>Pezizomycotina</taxon>
        <taxon>Dothideomycetes</taxon>
        <taxon>Pleosporomycetidae</taxon>
        <taxon>Gloniales</taxon>
        <taxon>Gloniaceae</taxon>
        <taxon>Glonium</taxon>
    </lineage>
</organism>
<evidence type="ECO:0000256" key="6">
    <source>
        <dbReference type="ARBA" id="ARBA00022737"/>
    </source>
</evidence>
<dbReference type="SUPFAM" id="SSF48239">
    <property type="entry name" value="Terpenoid cyclases/Protein prenyltransferases"/>
    <property type="match status" value="1"/>
</dbReference>
<evidence type="ECO:0000256" key="4">
    <source>
        <dbReference type="ARBA" id="ARBA00022679"/>
    </source>
</evidence>
<evidence type="ECO:0000256" key="5">
    <source>
        <dbReference type="ARBA" id="ARBA00022723"/>
    </source>
</evidence>
<comment type="cofactor">
    <cofactor evidence="1">
        <name>Zn(2+)</name>
        <dbReference type="ChEBI" id="CHEBI:29105"/>
    </cofactor>
</comment>
<evidence type="ECO:0000256" key="2">
    <source>
        <dbReference type="ARBA" id="ARBA00010497"/>
    </source>
</evidence>
<keyword evidence="3" id="KW-0637">Prenyltransferase</keyword>
<dbReference type="InterPro" id="IPR008930">
    <property type="entry name" value="Terpenoid_cyclase/PrenylTrfase"/>
</dbReference>
<dbReference type="Gene3D" id="1.50.10.20">
    <property type="match status" value="1"/>
</dbReference>
<keyword evidence="5" id="KW-0479">Metal-binding</keyword>
<name>A0A8E2EU74_9PEZI</name>
<accession>A0A8E2EU74</accession>
<dbReference type="Pfam" id="PF00432">
    <property type="entry name" value="Prenyltrans"/>
    <property type="match status" value="1"/>
</dbReference>
<dbReference type="AlphaFoldDB" id="A0A8E2EU74"/>